<keyword evidence="2" id="KW-0175">Coiled coil</keyword>
<dbReference type="Gene3D" id="2.40.30.170">
    <property type="match status" value="1"/>
</dbReference>
<dbReference type="AlphaFoldDB" id="A0A159Z588"/>
<dbReference type="GO" id="GO:1990281">
    <property type="term" value="C:efflux pump complex"/>
    <property type="evidence" value="ECO:0007669"/>
    <property type="project" value="TreeGrafter"/>
</dbReference>
<dbReference type="InterPro" id="IPR006143">
    <property type="entry name" value="RND_pump_MFP"/>
</dbReference>
<dbReference type="Pfam" id="PF25967">
    <property type="entry name" value="RND-MFP_C"/>
    <property type="match status" value="1"/>
</dbReference>
<keyword evidence="3" id="KW-0732">Signal</keyword>
<reference evidence="6 7" key="1">
    <citation type="submission" date="2015-09" db="EMBL/GenBank/DDBJ databases">
        <title>Complete genome sequence of Defluviimonas alba cai42t isolated from an oilfield in Xinjiang.</title>
        <authorList>
            <person name="Geng S."/>
            <person name="Pan X."/>
            <person name="Wu X."/>
        </authorList>
    </citation>
    <scope>NUCLEOTIDE SEQUENCE [LARGE SCALE GENOMIC DNA]</scope>
    <source>
        <strain evidence="7">cai42</strain>
    </source>
</reference>
<evidence type="ECO:0000256" key="2">
    <source>
        <dbReference type="SAM" id="Coils"/>
    </source>
</evidence>
<protein>
    <submittedName>
        <fullName evidence="6">RND family efflux transporter MFP subunit</fullName>
    </submittedName>
</protein>
<feature type="signal peptide" evidence="3">
    <location>
        <begin position="1"/>
        <end position="24"/>
    </location>
</feature>
<dbReference type="SUPFAM" id="SSF111369">
    <property type="entry name" value="HlyD-like secretion proteins"/>
    <property type="match status" value="1"/>
</dbReference>
<dbReference type="KEGG" id="daa:AKL17_3159"/>
<dbReference type="RefSeq" id="WP_066814952.1">
    <property type="nucleotide sequence ID" value="NZ_CP012661.1"/>
</dbReference>
<feature type="domain" description="Multidrug resistance protein MdtA-like C-terminal permuted SH3" evidence="5">
    <location>
        <begin position="323"/>
        <end position="364"/>
    </location>
</feature>
<dbReference type="Proteomes" id="UP000076128">
    <property type="component" value="Chromosome"/>
</dbReference>
<evidence type="ECO:0000256" key="3">
    <source>
        <dbReference type="SAM" id="SignalP"/>
    </source>
</evidence>
<dbReference type="InterPro" id="IPR058627">
    <property type="entry name" value="MdtA-like_C"/>
</dbReference>
<organism evidence="6 7">
    <name type="scientific">Frigidibacter mobilis</name>
    <dbReference type="NCBI Taxonomy" id="1335048"/>
    <lineage>
        <taxon>Bacteria</taxon>
        <taxon>Pseudomonadati</taxon>
        <taxon>Pseudomonadota</taxon>
        <taxon>Alphaproteobacteria</taxon>
        <taxon>Rhodobacterales</taxon>
        <taxon>Paracoccaceae</taxon>
        <taxon>Frigidibacter</taxon>
    </lineage>
</organism>
<evidence type="ECO:0000259" key="4">
    <source>
        <dbReference type="Pfam" id="PF25954"/>
    </source>
</evidence>
<dbReference type="GO" id="GO:0015562">
    <property type="term" value="F:efflux transmembrane transporter activity"/>
    <property type="evidence" value="ECO:0007669"/>
    <property type="project" value="TreeGrafter"/>
</dbReference>
<feature type="coiled-coil region" evidence="2">
    <location>
        <begin position="109"/>
        <end position="146"/>
    </location>
</feature>
<keyword evidence="7" id="KW-1185">Reference proteome</keyword>
<evidence type="ECO:0000313" key="7">
    <source>
        <dbReference type="Proteomes" id="UP000076128"/>
    </source>
</evidence>
<dbReference type="OrthoDB" id="7422354at2"/>
<dbReference type="Pfam" id="PF25954">
    <property type="entry name" value="Beta-barrel_RND_2"/>
    <property type="match status" value="1"/>
</dbReference>
<proteinExistence type="inferred from homology"/>
<gene>
    <name evidence="6" type="ORF">AKL17_3159</name>
</gene>
<dbReference type="STRING" id="1335048.AKL17_3159"/>
<accession>A0A159Z588</accession>
<evidence type="ECO:0000259" key="5">
    <source>
        <dbReference type="Pfam" id="PF25967"/>
    </source>
</evidence>
<evidence type="ECO:0000313" key="6">
    <source>
        <dbReference type="EMBL" id="AMY70391.1"/>
    </source>
</evidence>
<feature type="domain" description="CusB-like beta-barrel" evidence="4">
    <location>
        <begin position="238"/>
        <end position="307"/>
    </location>
</feature>
<dbReference type="Gene3D" id="2.40.420.20">
    <property type="match status" value="1"/>
</dbReference>
<dbReference type="Gene3D" id="2.40.50.100">
    <property type="match status" value="1"/>
</dbReference>
<dbReference type="InterPro" id="IPR058792">
    <property type="entry name" value="Beta-barrel_RND_2"/>
</dbReference>
<name>A0A159Z588_9RHOB</name>
<feature type="chain" id="PRO_5007811468" evidence="3">
    <location>
        <begin position="25"/>
        <end position="390"/>
    </location>
</feature>
<dbReference type="PANTHER" id="PTHR30469:SF15">
    <property type="entry name" value="HLYD FAMILY OF SECRETION PROTEINS"/>
    <property type="match status" value="1"/>
</dbReference>
<dbReference type="PANTHER" id="PTHR30469">
    <property type="entry name" value="MULTIDRUG RESISTANCE PROTEIN MDTA"/>
    <property type="match status" value="1"/>
</dbReference>
<dbReference type="EMBL" id="CP012661">
    <property type="protein sequence ID" value="AMY70391.1"/>
    <property type="molecule type" value="Genomic_DNA"/>
</dbReference>
<evidence type="ECO:0000256" key="1">
    <source>
        <dbReference type="ARBA" id="ARBA00009477"/>
    </source>
</evidence>
<dbReference type="Gene3D" id="1.10.287.470">
    <property type="entry name" value="Helix hairpin bin"/>
    <property type="match status" value="1"/>
</dbReference>
<dbReference type="NCBIfam" id="TIGR01730">
    <property type="entry name" value="RND_mfp"/>
    <property type="match status" value="1"/>
</dbReference>
<comment type="similarity">
    <text evidence="1">Belongs to the membrane fusion protein (MFP) (TC 8.A.1) family.</text>
</comment>
<sequence length="390" mass="40194">MPRLPLLILALLPLGLALPLSPGAQETTPEIALPAISVTTVGKAVLRDRVIASGLVTPFETVQVQPLIEGQPIEALLVDIGDGVEQGQPLARLSDTALTLRKGQLVASRAAALAAIAQAEAQRVEAQASADEAVRVRARAEQLRAQGSGTQALADQADAQAASALARVTAAEQGALAAEAQRDQIVAQIADIDLQLQRTLVIAPVAGLVTARNAQVGAIASAAGQPMFTLIRDGLLELHADVAERDLLRLAPGQPVRLRAAGLAEPLPGHVRLVEPSVDTASRLGRVRIAIDAPDQVRSGMFAEAEILVAERETLAVPVSALGGAEVLRVTAGGTVELAPVTTGIRDGGLIEITSGLFAGEVVVARARAFVRPGDRINPVPVDAPASATQ</sequence>